<organism evidence="10">
    <name type="scientific">Phaffia rhodozyma</name>
    <name type="common">Yeast</name>
    <name type="synonym">Xanthophyllomyces dendrorhous</name>
    <dbReference type="NCBI Taxonomy" id="264483"/>
    <lineage>
        <taxon>Eukaryota</taxon>
        <taxon>Fungi</taxon>
        <taxon>Dikarya</taxon>
        <taxon>Basidiomycota</taxon>
        <taxon>Agaricomycotina</taxon>
        <taxon>Tremellomycetes</taxon>
        <taxon>Cystofilobasidiales</taxon>
        <taxon>Mrakiaceae</taxon>
        <taxon>Phaffia</taxon>
    </lineage>
</organism>
<dbReference type="GO" id="GO:0042545">
    <property type="term" value="P:cell wall modification"/>
    <property type="evidence" value="ECO:0007669"/>
    <property type="project" value="UniProtKB-UniRule"/>
</dbReference>
<protein>
    <recommendedName>
        <fullName evidence="3 8">Pectinesterase</fullName>
        <ecNumber evidence="3 8">3.1.1.11</ecNumber>
    </recommendedName>
</protein>
<keyword evidence="8" id="KW-0732">Signal</keyword>
<evidence type="ECO:0000256" key="8">
    <source>
        <dbReference type="RuleBase" id="RU000589"/>
    </source>
</evidence>
<dbReference type="GO" id="GO:0005576">
    <property type="term" value="C:extracellular region"/>
    <property type="evidence" value="ECO:0007669"/>
    <property type="project" value="UniProtKB-SubCell"/>
</dbReference>
<accession>A0A0F7SRM8</accession>
<evidence type="ECO:0000313" key="10">
    <source>
        <dbReference type="EMBL" id="CED84091.1"/>
    </source>
</evidence>
<evidence type="ECO:0000256" key="3">
    <source>
        <dbReference type="ARBA" id="ARBA00013229"/>
    </source>
</evidence>
<dbReference type="EMBL" id="LN483157">
    <property type="protein sequence ID" value="CED84091.1"/>
    <property type="molecule type" value="Genomic_DNA"/>
</dbReference>
<evidence type="ECO:0000256" key="2">
    <source>
        <dbReference type="ARBA" id="ARBA00008891"/>
    </source>
</evidence>
<dbReference type="SUPFAM" id="SSF51126">
    <property type="entry name" value="Pectin lyase-like"/>
    <property type="match status" value="1"/>
</dbReference>
<evidence type="ECO:0000256" key="4">
    <source>
        <dbReference type="ARBA" id="ARBA00022801"/>
    </source>
</evidence>
<evidence type="ECO:0000256" key="6">
    <source>
        <dbReference type="ARBA" id="ARBA00047928"/>
    </source>
</evidence>
<evidence type="ECO:0000256" key="7">
    <source>
        <dbReference type="PROSITE-ProRule" id="PRU10040"/>
    </source>
</evidence>
<feature type="chain" id="PRO_5005117563" description="Pectinesterase" evidence="8">
    <location>
        <begin position="19"/>
        <end position="383"/>
    </location>
</feature>
<comment type="pathway">
    <text evidence="1 8">Glycan metabolism; pectin degradation; 2-dehydro-3-deoxy-D-gluconate from pectin: step 1/5.</text>
</comment>
<feature type="active site" evidence="7">
    <location>
        <position position="225"/>
    </location>
</feature>
<keyword evidence="5 8" id="KW-0063">Aspartyl esterase</keyword>
<dbReference type="InterPro" id="IPR011050">
    <property type="entry name" value="Pectin_lyase_fold/virulence"/>
</dbReference>
<dbReference type="InterPro" id="IPR033131">
    <property type="entry name" value="Pectinesterase_Asp_AS"/>
</dbReference>
<comment type="similarity">
    <text evidence="2">Belongs to the pectinesterase family.</text>
</comment>
<keyword evidence="8" id="KW-0961">Cell wall biogenesis/degradation</keyword>
<dbReference type="AlphaFoldDB" id="A0A0F7SRM8"/>
<comment type="catalytic activity">
    <reaction evidence="6 8">
        <text>[(1-&gt;4)-alpha-D-galacturonosyl methyl ester](n) + n H2O = [(1-&gt;4)-alpha-D-galacturonosyl](n) + n methanol + n H(+)</text>
        <dbReference type="Rhea" id="RHEA:22380"/>
        <dbReference type="Rhea" id="RHEA-COMP:14570"/>
        <dbReference type="Rhea" id="RHEA-COMP:14573"/>
        <dbReference type="ChEBI" id="CHEBI:15377"/>
        <dbReference type="ChEBI" id="CHEBI:15378"/>
        <dbReference type="ChEBI" id="CHEBI:17790"/>
        <dbReference type="ChEBI" id="CHEBI:140522"/>
        <dbReference type="ChEBI" id="CHEBI:140523"/>
        <dbReference type="EC" id="3.1.1.11"/>
    </reaction>
</comment>
<dbReference type="PANTHER" id="PTHR31321">
    <property type="entry name" value="ACYL-COA THIOESTER HYDROLASE YBHC-RELATED"/>
    <property type="match status" value="1"/>
</dbReference>
<proteinExistence type="inferred from homology"/>
<evidence type="ECO:0000256" key="5">
    <source>
        <dbReference type="ARBA" id="ARBA00023085"/>
    </source>
</evidence>
<name>A0A0F7SRM8_PHARH</name>
<sequence>MRFRGLTVVISCVALVQALPTLITGRNHKWDRTSPEEGDLVVGSNHFEMEYKTISEALAALGPTGGNVFVYPGVYHEQVVLNKTGPIKIQGYTSDARDYKNNQVVITYGLDAVSVNKSNDLSGTVRAESAGVNLYNLDIENTYGKCTHLSDNVVMHTFTLVFIALLDSSFKGHYTAGCQCQAIALSAQAGKQGYYGVKLTGYQDTLLANIGTQIYSKSCIAGAVDFIFGQNASVYIYKSDIVSTAEGNITAPGGTDENAHQVFVFHKSNIIPAYDAATNVTGNGTGNVFLGRPWKAFGKTIYRNSYIGDHVNPVGWKIWNVATPNVNQSTLAEYKNYGPGSYYANRAERASFAQELTQSEAENYTITAVLGLDYESWVDLDYV</sequence>
<comment type="function">
    <text evidence="8">Involved in maceration and soft-rotting of plant tissue.</text>
</comment>
<dbReference type="GO" id="GO:0030599">
    <property type="term" value="F:pectinesterase activity"/>
    <property type="evidence" value="ECO:0007669"/>
    <property type="project" value="UniProtKB-UniRule"/>
</dbReference>
<dbReference type="PROSITE" id="PS00503">
    <property type="entry name" value="PECTINESTERASE_2"/>
    <property type="match status" value="1"/>
</dbReference>
<evidence type="ECO:0000259" key="9">
    <source>
        <dbReference type="Pfam" id="PF01095"/>
    </source>
</evidence>
<dbReference type="UniPathway" id="UPA00545">
    <property type="reaction ID" value="UER00823"/>
</dbReference>
<comment type="subcellular location">
    <subcellularLocation>
        <location evidence="8">Secreted</location>
    </subcellularLocation>
</comment>
<dbReference type="EC" id="3.1.1.11" evidence="3 8"/>
<keyword evidence="8" id="KW-0964">Secreted</keyword>
<evidence type="ECO:0000256" key="1">
    <source>
        <dbReference type="ARBA" id="ARBA00005184"/>
    </source>
</evidence>
<dbReference type="Gene3D" id="2.160.20.10">
    <property type="entry name" value="Single-stranded right-handed beta-helix, Pectin lyase-like"/>
    <property type="match status" value="1"/>
</dbReference>
<dbReference type="GO" id="GO:0045490">
    <property type="term" value="P:pectin catabolic process"/>
    <property type="evidence" value="ECO:0007669"/>
    <property type="project" value="UniProtKB-UniRule"/>
</dbReference>
<feature type="domain" description="Pectinesterase catalytic" evidence="9">
    <location>
        <begin position="175"/>
        <end position="370"/>
    </location>
</feature>
<keyword evidence="4 8" id="KW-0378">Hydrolase</keyword>
<dbReference type="Pfam" id="PF01095">
    <property type="entry name" value="Pectinesterase"/>
    <property type="match status" value="1"/>
</dbReference>
<dbReference type="InterPro" id="IPR012334">
    <property type="entry name" value="Pectin_lyas_fold"/>
</dbReference>
<dbReference type="InterPro" id="IPR000070">
    <property type="entry name" value="Pectinesterase_cat"/>
</dbReference>
<dbReference type="PANTHER" id="PTHR31321:SF57">
    <property type="entry name" value="PECTINESTERASE 53-RELATED"/>
    <property type="match status" value="1"/>
</dbReference>
<reference evidence="10" key="1">
    <citation type="submission" date="2014-08" db="EMBL/GenBank/DDBJ databases">
        <authorList>
            <person name="Sharma Rahul"/>
            <person name="Thines Marco"/>
        </authorList>
    </citation>
    <scope>NUCLEOTIDE SEQUENCE</scope>
</reference>
<feature type="signal peptide" evidence="8">
    <location>
        <begin position="1"/>
        <end position="18"/>
    </location>
</feature>